<evidence type="ECO:0000256" key="1">
    <source>
        <dbReference type="ARBA" id="ARBA00004496"/>
    </source>
</evidence>
<comment type="caution">
    <text evidence="7">The sequence shown here is derived from an EMBL/GenBank/DDBJ whole genome shotgun (WGS) entry which is preliminary data.</text>
</comment>
<evidence type="ECO:0000313" key="7">
    <source>
        <dbReference type="EMBL" id="TQM85054.1"/>
    </source>
</evidence>
<accession>A0A543JQK8</accession>
<dbReference type="SUPFAM" id="SSF51735">
    <property type="entry name" value="NAD(P)-binding Rossmann-fold domains"/>
    <property type="match status" value="1"/>
</dbReference>
<dbReference type="CDD" id="cd05289">
    <property type="entry name" value="MDR_like_2"/>
    <property type="match status" value="1"/>
</dbReference>
<dbReference type="Pfam" id="PF08240">
    <property type="entry name" value="ADH_N"/>
    <property type="match status" value="1"/>
</dbReference>
<dbReference type="Gene3D" id="3.90.180.10">
    <property type="entry name" value="Medium-chain alcohol dehydrogenases, catalytic domain"/>
    <property type="match status" value="1"/>
</dbReference>
<dbReference type="PANTHER" id="PTHR44154">
    <property type="entry name" value="QUINONE OXIDOREDUCTASE"/>
    <property type="match status" value="1"/>
</dbReference>
<keyword evidence="8" id="KW-1185">Reference proteome</keyword>
<feature type="domain" description="Enoyl reductase (ER)" evidence="6">
    <location>
        <begin position="11"/>
        <end position="301"/>
    </location>
</feature>
<dbReference type="Pfam" id="PF13602">
    <property type="entry name" value="ADH_zinc_N_2"/>
    <property type="match status" value="1"/>
</dbReference>
<sequence>MSKAVVFSSYGGPEVLETIEIEEPHAGAGELRVRVRAAGVQPFDTMVRRGAVKGYVEVTFPQTVGNEFAGVVDEVGEGVTGWEVGAEVIAFTTMNACGEVVAVSADQVIAKPPAMPWEEAGVLSVCGQTAHIALSALKVGEGDTVLIHGAAGGVGTMAVQLARAWGATVVGTASERNHDYLRELGAIPVTYGHGLVERVREVAPQGVDAALDAASRDAIAPSLELVEDRERVGTIGDYLGSRQYGVAMLGGTRTAERLAELAELYTAGGLRIHIQRAYPFSEAARAHREVETGHVRGKVVLVAD</sequence>
<dbReference type="InterPro" id="IPR002364">
    <property type="entry name" value="Quin_OxRdtase/zeta-crystal_CS"/>
</dbReference>
<dbReference type="GO" id="GO:0005737">
    <property type="term" value="C:cytoplasm"/>
    <property type="evidence" value="ECO:0007669"/>
    <property type="project" value="UniProtKB-SubCell"/>
</dbReference>
<dbReference type="InterPro" id="IPR013154">
    <property type="entry name" value="ADH-like_N"/>
</dbReference>
<dbReference type="InterPro" id="IPR011032">
    <property type="entry name" value="GroES-like_sf"/>
</dbReference>
<evidence type="ECO:0000256" key="4">
    <source>
        <dbReference type="ARBA" id="ARBA00022857"/>
    </source>
</evidence>
<dbReference type="InterPro" id="IPR020843">
    <property type="entry name" value="ER"/>
</dbReference>
<keyword evidence="3" id="KW-0963">Cytoplasm</keyword>
<dbReference type="Proteomes" id="UP000316628">
    <property type="component" value="Unassembled WGS sequence"/>
</dbReference>
<comment type="subcellular location">
    <subcellularLocation>
        <location evidence="1">Cytoplasm</location>
    </subcellularLocation>
</comment>
<protein>
    <submittedName>
        <fullName evidence="7">Enoyl reductase</fullName>
    </submittedName>
</protein>
<keyword evidence="4" id="KW-0521">NADP</keyword>
<evidence type="ECO:0000256" key="2">
    <source>
        <dbReference type="ARBA" id="ARBA00011881"/>
    </source>
</evidence>
<dbReference type="PROSITE" id="PS01162">
    <property type="entry name" value="QOR_ZETA_CRYSTAL"/>
    <property type="match status" value="1"/>
</dbReference>
<dbReference type="RefSeq" id="WP_141983149.1">
    <property type="nucleotide sequence ID" value="NZ_VFPP01000001.1"/>
</dbReference>
<dbReference type="Gene3D" id="3.40.50.720">
    <property type="entry name" value="NAD(P)-binding Rossmann-like Domain"/>
    <property type="match status" value="1"/>
</dbReference>
<dbReference type="AlphaFoldDB" id="A0A543JQK8"/>
<dbReference type="PANTHER" id="PTHR44154:SF1">
    <property type="entry name" value="QUINONE OXIDOREDUCTASE"/>
    <property type="match status" value="1"/>
</dbReference>
<name>A0A543JQK8_9PSEU</name>
<evidence type="ECO:0000256" key="3">
    <source>
        <dbReference type="ARBA" id="ARBA00022490"/>
    </source>
</evidence>
<proteinExistence type="predicted"/>
<evidence type="ECO:0000313" key="8">
    <source>
        <dbReference type="Proteomes" id="UP000316628"/>
    </source>
</evidence>
<gene>
    <name evidence="7" type="ORF">FHX81_7523</name>
</gene>
<dbReference type="GO" id="GO:0016491">
    <property type="term" value="F:oxidoreductase activity"/>
    <property type="evidence" value="ECO:0007669"/>
    <property type="project" value="InterPro"/>
</dbReference>
<evidence type="ECO:0000259" key="6">
    <source>
        <dbReference type="SMART" id="SM00829"/>
    </source>
</evidence>
<evidence type="ECO:0000256" key="5">
    <source>
        <dbReference type="ARBA" id="ARBA00022884"/>
    </source>
</evidence>
<dbReference type="InterPro" id="IPR036291">
    <property type="entry name" value="NAD(P)-bd_dom_sf"/>
</dbReference>
<dbReference type="InterPro" id="IPR051603">
    <property type="entry name" value="Zinc-ADH_QOR/CCCR"/>
</dbReference>
<dbReference type="GO" id="GO:0003723">
    <property type="term" value="F:RNA binding"/>
    <property type="evidence" value="ECO:0007669"/>
    <property type="project" value="UniProtKB-KW"/>
</dbReference>
<dbReference type="SMART" id="SM00829">
    <property type="entry name" value="PKS_ER"/>
    <property type="match status" value="1"/>
</dbReference>
<dbReference type="GO" id="GO:0008270">
    <property type="term" value="F:zinc ion binding"/>
    <property type="evidence" value="ECO:0007669"/>
    <property type="project" value="InterPro"/>
</dbReference>
<dbReference type="SUPFAM" id="SSF50129">
    <property type="entry name" value="GroES-like"/>
    <property type="match status" value="1"/>
</dbReference>
<keyword evidence="5" id="KW-0694">RNA-binding</keyword>
<reference evidence="7 8" key="1">
    <citation type="submission" date="2019-06" db="EMBL/GenBank/DDBJ databases">
        <title>Sequencing the genomes of 1000 actinobacteria strains.</title>
        <authorList>
            <person name="Klenk H.-P."/>
        </authorList>
    </citation>
    <scope>NUCLEOTIDE SEQUENCE [LARGE SCALE GENOMIC DNA]</scope>
    <source>
        <strain evidence="7 8">DSM 45456</strain>
    </source>
</reference>
<comment type="subunit">
    <text evidence="2">Homotetramer.</text>
</comment>
<dbReference type="EMBL" id="VFPP01000001">
    <property type="protein sequence ID" value="TQM85054.1"/>
    <property type="molecule type" value="Genomic_DNA"/>
</dbReference>
<dbReference type="OrthoDB" id="3727682at2"/>
<organism evidence="7 8">
    <name type="scientific">Saccharothrix saharensis</name>
    <dbReference type="NCBI Taxonomy" id="571190"/>
    <lineage>
        <taxon>Bacteria</taxon>
        <taxon>Bacillati</taxon>
        <taxon>Actinomycetota</taxon>
        <taxon>Actinomycetes</taxon>
        <taxon>Pseudonocardiales</taxon>
        <taxon>Pseudonocardiaceae</taxon>
        <taxon>Saccharothrix</taxon>
    </lineage>
</organism>